<dbReference type="InterPro" id="IPR010982">
    <property type="entry name" value="Lambda_DNA-bd_dom_sf"/>
</dbReference>
<dbReference type="GO" id="GO:0003677">
    <property type="term" value="F:DNA binding"/>
    <property type="evidence" value="ECO:0007669"/>
    <property type="project" value="InterPro"/>
</dbReference>
<dbReference type="SMART" id="SM00530">
    <property type="entry name" value="HTH_XRE"/>
    <property type="match status" value="1"/>
</dbReference>
<feature type="domain" description="HTH cro/C1-type" evidence="1">
    <location>
        <begin position="36"/>
        <end position="83"/>
    </location>
</feature>
<dbReference type="EMBL" id="FONV01000003">
    <property type="protein sequence ID" value="SFE70176.1"/>
    <property type="molecule type" value="Genomic_DNA"/>
</dbReference>
<dbReference type="STRING" id="35752.SAMN05421541_103124"/>
<evidence type="ECO:0000259" key="1">
    <source>
        <dbReference type="PROSITE" id="PS50943"/>
    </source>
</evidence>
<dbReference type="Gene3D" id="3.30.450.180">
    <property type="match status" value="1"/>
</dbReference>
<dbReference type="PANTHER" id="PTHR35010:SF2">
    <property type="entry name" value="BLL4672 PROTEIN"/>
    <property type="match status" value="1"/>
</dbReference>
<dbReference type="CDD" id="cd00093">
    <property type="entry name" value="HTH_XRE"/>
    <property type="match status" value="1"/>
</dbReference>
<sequence length="281" mass="31608">MQIDRAGLAEFLRRRRESLQPEDVGLPRGQRRRTSGLRREEVATLCHISADYYSRLERERGPHPCEQMIASIAQGLHLSHDERDHLFRLAGHHPPVRGASGEHISPGLLRIFDRLDDTPAEIVTELGETLRQNRLGVALNGDLTRFTGPARSIGYRWFTDPACRALYHPDDHAMHSRVFVSGLRHVVTLRGPRSRAAHLQSLLMESSEEFRAVWSEHEIGFRFSHLKRFVHPEVGNLDLTCQALLDPDQGHSLLVYTAVPGTESYGKLELLGVVGAFDGGP</sequence>
<organism evidence="2 3">
    <name type="scientific">Actinoplanes philippinensis</name>
    <dbReference type="NCBI Taxonomy" id="35752"/>
    <lineage>
        <taxon>Bacteria</taxon>
        <taxon>Bacillati</taxon>
        <taxon>Actinomycetota</taxon>
        <taxon>Actinomycetes</taxon>
        <taxon>Micromonosporales</taxon>
        <taxon>Micromonosporaceae</taxon>
        <taxon>Actinoplanes</taxon>
    </lineage>
</organism>
<dbReference type="RefSeq" id="WP_093612391.1">
    <property type="nucleotide sequence ID" value="NZ_BOMT01000007.1"/>
</dbReference>
<dbReference type="InterPro" id="IPR041413">
    <property type="entry name" value="MLTR_LBD"/>
</dbReference>
<dbReference type="AlphaFoldDB" id="A0A1I2CPF9"/>
<dbReference type="InterPro" id="IPR001387">
    <property type="entry name" value="Cro/C1-type_HTH"/>
</dbReference>
<dbReference type="OrthoDB" id="3608749at2"/>
<dbReference type="SUPFAM" id="SSF47413">
    <property type="entry name" value="lambda repressor-like DNA-binding domains"/>
    <property type="match status" value="1"/>
</dbReference>
<keyword evidence="3" id="KW-1185">Reference proteome</keyword>
<dbReference type="Proteomes" id="UP000199645">
    <property type="component" value="Unassembled WGS sequence"/>
</dbReference>
<gene>
    <name evidence="2" type="ORF">SAMN05421541_103124</name>
</gene>
<dbReference type="Gene3D" id="1.10.260.40">
    <property type="entry name" value="lambda repressor-like DNA-binding domains"/>
    <property type="match status" value="1"/>
</dbReference>
<accession>A0A1I2CPF9</accession>
<name>A0A1I2CPF9_9ACTN</name>
<protein>
    <submittedName>
        <fullName evidence="2">Helix-turn-helix domain-containing protein</fullName>
    </submittedName>
</protein>
<evidence type="ECO:0000313" key="3">
    <source>
        <dbReference type="Proteomes" id="UP000199645"/>
    </source>
</evidence>
<dbReference type="Pfam" id="PF17765">
    <property type="entry name" value="MLTR_LBD"/>
    <property type="match status" value="1"/>
</dbReference>
<reference evidence="2 3" key="1">
    <citation type="submission" date="2016-10" db="EMBL/GenBank/DDBJ databases">
        <authorList>
            <person name="de Groot N.N."/>
        </authorList>
    </citation>
    <scope>NUCLEOTIDE SEQUENCE [LARGE SCALE GENOMIC DNA]</scope>
    <source>
        <strain evidence="2 3">DSM 43019</strain>
    </source>
</reference>
<evidence type="ECO:0000313" key="2">
    <source>
        <dbReference type="EMBL" id="SFE70176.1"/>
    </source>
</evidence>
<dbReference type="PANTHER" id="PTHR35010">
    <property type="entry name" value="BLL4672 PROTEIN-RELATED"/>
    <property type="match status" value="1"/>
</dbReference>
<proteinExistence type="predicted"/>
<dbReference type="Pfam" id="PF13560">
    <property type="entry name" value="HTH_31"/>
    <property type="match status" value="1"/>
</dbReference>
<dbReference type="PROSITE" id="PS50943">
    <property type="entry name" value="HTH_CROC1"/>
    <property type="match status" value="1"/>
</dbReference>